<evidence type="ECO:0000313" key="2">
    <source>
        <dbReference type="Proteomes" id="UP001151079"/>
    </source>
</evidence>
<comment type="caution">
    <text evidence="1">The sequence shown here is derived from an EMBL/GenBank/DDBJ whole genome shotgun (WGS) entry which is preliminary data.</text>
</comment>
<keyword evidence="2" id="KW-1185">Reference proteome</keyword>
<reference evidence="1" key="1">
    <citation type="submission" date="2022-10" db="EMBL/GenBank/DDBJ databases">
        <title>Two novel species of Flavobacterium.</title>
        <authorList>
            <person name="Liu Q."/>
            <person name="Xin Y.-H."/>
        </authorList>
    </citation>
    <scope>NUCLEOTIDE SEQUENCE</scope>
    <source>
        <strain evidence="1">LS1R49</strain>
    </source>
</reference>
<sequence>MTRIKMNGLILTIISGVLILISCSSAKKDMLEYNYFNEKYFYNDSLKVGIDFDKDAEFIGVNNLKRRQVKQLLGKDKVSLENLFLVAEYKRRGFSIYFFFKNINGANNNFSSSEILNDSLSGTVLFKKQKGKRSIIGLIKSIGIVKNDHFIKVDEVDTLLKRISIDSFNVKKLSYFSIYKNYFSDNHPNDLYAHEKLSKAPLKDVGKNSVKFQLLSTVNSFMSNNKVYDSLINKYEKNRKNEFDLFVRSIFNKHNVYENDSVFDKMSQIAKENSIIILNEDHYYPKHRIFALEILDVLKKNGYKYLSMEAFNEDKGSDYVPSYKNGIYTSEPYFAHFIRKAKSLGFVIQGHESYKDNVDRELDQARNIMKIFEKDPNAKIFVYVGHSHIEKGNISKKWMAEYFKELTGVNPVTINQVAICADNDRELMLIPRSYFENNANVKSSADYFLINNIQPSLRKIYTGVIFRKIEIKGDSFNVGKEKEILVKVIDFDEFTLIKDLAIPIQSSLMKSNKGRIDLELPLGRFHVIMKTINNKTIYEDDIIVK</sequence>
<dbReference type="EMBL" id="JAOZEW010000026">
    <property type="protein sequence ID" value="MCV9930049.1"/>
    <property type="molecule type" value="Genomic_DNA"/>
</dbReference>
<dbReference type="RefSeq" id="WP_264208130.1">
    <property type="nucleotide sequence ID" value="NZ_JAOZEW010000026.1"/>
</dbReference>
<name>A0A9X2YXJ8_9FLAO</name>
<dbReference type="PROSITE" id="PS51257">
    <property type="entry name" value="PROKAR_LIPOPROTEIN"/>
    <property type="match status" value="1"/>
</dbReference>
<evidence type="ECO:0000313" key="1">
    <source>
        <dbReference type="EMBL" id="MCV9930049.1"/>
    </source>
</evidence>
<dbReference type="Proteomes" id="UP001151079">
    <property type="component" value="Unassembled WGS sequence"/>
</dbReference>
<protein>
    <submittedName>
        <fullName evidence="1">Uncharacterized protein</fullName>
    </submittedName>
</protein>
<organism evidence="1 2">
    <name type="scientific">Flavobacterium shii</name>
    <dbReference type="NCBI Taxonomy" id="2987687"/>
    <lineage>
        <taxon>Bacteria</taxon>
        <taxon>Pseudomonadati</taxon>
        <taxon>Bacteroidota</taxon>
        <taxon>Flavobacteriia</taxon>
        <taxon>Flavobacteriales</taxon>
        <taxon>Flavobacteriaceae</taxon>
        <taxon>Flavobacterium</taxon>
    </lineage>
</organism>
<gene>
    <name evidence="1" type="ORF">OIU83_20480</name>
</gene>
<dbReference type="AlphaFoldDB" id="A0A9X2YXJ8"/>
<proteinExistence type="predicted"/>
<accession>A0A9X2YXJ8</accession>